<dbReference type="GO" id="GO:0032259">
    <property type="term" value="P:methylation"/>
    <property type="evidence" value="ECO:0007669"/>
    <property type="project" value="UniProtKB-KW"/>
</dbReference>
<dbReference type="EMBL" id="LJCQ01000156">
    <property type="protein sequence ID" value="KPV46953.1"/>
    <property type="molecule type" value="Genomic_DNA"/>
</dbReference>
<reference evidence="4 5" key="1">
    <citation type="submission" date="2015-09" db="EMBL/GenBank/DDBJ databases">
        <title>Draft genome sequence of Acidiplasma aeolicum DSM 18409.</title>
        <authorList>
            <person name="Hemp J."/>
        </authorList>
    </citation>
    <scope>NUCLEOTIDE SEQUENCE [LARGE SCALE GENOMIC DNA]</scope>
    <source>
        <strain evidence="4 5">V</strain>
    </source>
</reference>
<comment type="caution">
    <text evidence="4">The sequence shown here is derived from an EMBL/GenBank/DDBJ whole genome shotgun (WGS) entry which is preliminary data.</text>
</comment>
<dbReference type="GO" id="GO:0009307">
    <property type="term" value="P:DNA restriction-modification system"/>
    <property type="evidence" value="ECO:0007669"/>
    <property type="project" value="InterPro"/>
</dbReference>
<gene>
    <name evidence="4" type="ORF">SE19_03200</name>
</gene>
<dbReference type="Proteomes" id="UP000050515">
    <property type="component" value="Unassembled WGS sequence"/>
</dbReference>
<dbReference type="GO" id="GO:0043565">
    <property type="term" value="F:sequence-specific DNA binding"/>
    <property type="evidence" value="ECO:0007669"/>
    <property type="project" value="TreeGrafter"/>
</dbReference>
<dbReference type="GO" id="GO:0006298">
    <property type="term" value="P:mismatch repair"/>
    <property type="evidence" value="ECO:0007669"/>
    <property type="project" value="TreeGrafter"/>
</dbReference>
<evidence type="ECO:0000313" key="5">
    <source>
        <dbReference type="Proteomes" id="UP000050515"/>
    </source>
</evidence>
<dbReference type="InterPro" id="IPR029063">
    <property type="entry name" value="SAM-dependent_MTases_sf"/>
</dbReference>
<dbReference type="GO" id="GO:0009007">
    <property type="term" value="F:site-specific DNA-methyltransferase (adenine-specific) activity"/>
    <property type="evidence" value="ECO:0007669"/>
    <property type="project" value="UniProtKB-EC"/>
</dbReference>
<proteinExistence type="predicted"/>
<protein>
    <submittedName>
        <fullName evidence="4">DNA methyltransferase</fullName>
    </submittedName>
</protein>
<dbReference type="RefSeq" id="WP_169749809.1">
    <property type="nucleotide sequence ID" value="NZ_LJCQ01000156.1"/>
</dbReference>
<dbReference type="InterPro" id="IPR012327">
    <property type="entry name" value="MeTrfase_D12"/>
</dbReference>
<evidence type="ECO:0000313" key="4">
    <source>
        <dbReference type="EMBL" id="KPV46953.1"/>
    </source>
</evidence>
<keyword evidence="3" id="KW-0949">S-adenosyl-L-methionine</keyword>
<dbReference type="PRINTS" id="PR00505">
    <property type="entry name" value="D12N6MTFRASE"/>
</dbReference>
<feature type="non-terminal residue" evidence="4">
    <location>
        <position position="80"/>
    </location>
</feature>
<organism evidence="4 5">
    <name type="scientific">Acidiplasma aeolicum</name>
    <dbReference type="NCBI Taxonomy" id="507754"/>
    <lineage>
        <taxon>Archaea</taxon>
        <taxon>Methanobacteriati</taxon>
        <taxon>Thermoplasmatota</taxon>
        <taxon>Thermoplasmata</taxon>
        <taxon>Thermoplasmatales</taxon>
        <taxon>Ferroplasmaceae</taxon>
        <taxon>Acidiplasma</taxon>
    </lineage>
</organism>
<keyword evidence="2 4" id="KW-0808">Transferase</keyword>
<dbReference type="Pfam" id="PF02086">
    <property type="entry name" value="MethyltransfD12"/>
    <property type="match status" value="1"/>
</dbReference>
<dbReference type="PANTHER" id="PTHR30481">
    <property type="entry name" value="DNA ADENINE METHYLASE"/>
    <property type="match status" value="1"/>
</dbReference>
<evidence type="ECO:0000256" key="2">
    <source>
        <dbReference type="ARBA" id="ARBA00022679"/>
    </source>
</evidence>
<accession>A0A0P9ESP7</accession>
<dbReference type="Gene3D" id="3.40.50.150">
    <property type="entry name" value="Vaccinia Virus protein VP39"/>
    <property type="match status" value="1"/>
</dbReference>
<keyword evidence="1 4" id="KW-0489">Methyltransferase</keyword>
<dbReference type="AlphaFoldDB" id="A0A0P9ESP7"/>
<evidence type="ECO:0000256" key="1">
    <source>
        <dbReference type="ARBA" id="ARBA00022603"/>
    </source>
</evidence>
<dbReference type="GO" id="GO:1904047">
    <property type="term" value="F:S-adenosyl-L-methionine binding"/>
    <property type="evidence" value="ECO:0007669"/>
    <property type="project" value="TreeGrafter"/>
</dbReference>
<sequence>MESLLNEYYKPILKWAGGKRQLLPALLKNIPDKSNTYYEPFIGGAALLISLYSLNKINNAVISDTNTGLYNLYKTIRENP</sequence>
<dbReference type="SUPFAM" id="SSF53335">
    <property type="entry name" value="S-adenosyl-L-methionine-dependent methyltransferases"/>
    <property type="match status" value="1"/>
</dbReference>
<name>A0A0P9ESP7_9ARCH</name>
<evidence type="ECO:0000256" key="3">
    <source>
        <dbReference type="ARBA" id="ARBA00022691"/>
    </source>
</evidence>
<dbReference type="PANTHER" id="PTHR30481:SF3">
    <property type="entry name" value="DNA ADENINE METHYLASE"/>
    <property type="match status" value="1"/>
</dbReference>